<dbReference type="Proteomes" id="UP000246894">
    <property type="component" value="Chromosome"/>
</dbReference>
<proteinExistence type="predicted"/>
<evidence type="ECO:0000313" key="2">
    <source>
        <dbReference type="EMBL" id="AWR21327.1"/>
    </source>
</evidence>
<name>A0A2Z3RWW0_9MICO</name>
<dbReference type="Gene3D" id="1.10.10.10">
    <property type="entry name" value="Winged helix-like DNA-binding domain superfamily/Winged helix DNA-binding domain"/>
    <property type="match status" value="1"/>
</dbReference>
<dbReference type="OrthoDB" id="52928at2"/>
<dbReference type="InterPro" id="IPR009057">
    <property type="entry name" value="Homeodomain-like_sf"/>
</dbReference>
<dbReference type="PANTHER" id="PTHR33795:SF1">
    <property type="entry name" value="INSERTION ELEMENT IS150 PROTEIN INSJ"/>
    <property type="match status" value="1"/>
</dbReference>
<evidence type="ECO:0000313" key="1">
    <source>
        <dbReference type="EMBL" id="AWR20952.1"/>
    </source>
</evidence>
<dbReference type="KEGG" id="aum:AURMO_00718"/>
<evidence type="ECO:0000313" key="3">
    <source>
        <dbReference type="EMBL" id="AWR21602.1"/>
    </source>
</evidence>
<dbReference type="SUPFAM" id="SSF46689">
    <property type="entry name" value="Homeodomain-like"/>
    <property type="match status" value="2"/>
</dbReference>
<dbReference type="Pfam" id="PF13384">
    <property type="entry name" value="HTH_23"/>
    <property type="match status" value="1"/>
</dbReference>
<dbReference type="EMBL" id="CP023994">
    <property type="protein sequence ID" value="AWR21327.1"/>
    <property type="molecule type" value="Genomic_DNA"/>
</dbReference>
<keyword evidence="4" id="KW-1185">Reference proteome</keyword>
<dbReference type="AlphaFoldDB" id="A0A2Z3RWW0"/>
<dbReference type="KEGG" id="aum:AURMO_00335"/>
<protein>
    <submittedName>
        <fullName evidence="2">Transposase</fullName>
    </submittedName>
</protein>
<accession>A0A2Z3RWW0</accession>
<dbReference type="InterPro" id="IPR052057">
    <property type="entry name" value="IS150/IS1296_orfA-like"/>
</dbReference>
<reference evidence="2 4" key="1">
    <citation type="submission" date="2017-10" db="EMBL/GenBank/DDBJ databases">
        <title>Genome of an Actinobacterium that displays light-enhanced growth.</title>
        <authorList>
            <person name="Maresca J.A."/>
            <person name="Hempel P."/>
            <person name="Shevchenko O."/>
            <person name="Miller K.J."/>
            <person name="Hahn M.W."/>
        </authorList>
    </citation>
    <scope>NUCLEOTIDE SEQUENCE [LARGE SCALE GENOMIC DNA]</scope>
    <source>
        <strain evidence="2 4">MWH-Mo1</strain>
    </source>
</reference>
<dbReference type="EMBL" id="CP023994">
    <property type="protein sequence ID" value="AWR21602.1"/>
    <property type="molecule type" value="Genomic_DNA"/>
</dbReference>
<sequence length="157" mass="17892">MDLRVKHSLETRIEVARLFDAGFGFHAIATQLGLKRESVRNWHDQYMQGRLLDSAVMGNKKYSPQLKIAAVEKFLSGTPKQDVLVEFDISTRAVFDKWVVLYRNEGPEGLSKTAGRKARGDGPMTPEEELAFLRMENEILKKWVALAQEEDRRLSGL</sequence>
<gene>
    <name evidence="1" type="ORF">AURMO_00335</name>
    <name evidence="2" type="ORF">AURMO_00718</name>
    <name evidence="3" type="ORF">AURMO_01001</name>
</gene>
<organism evidence="2 4">
    <name type="scientific">Aurantimicrobium photophilum</name>
    <dbReference type="NCBI Taxonomy" id="1987356"/>
    <lineage>
        <taxon>Bacteria</taxon>
        <taxon>Bacillati</taxon>
        <taxon>Actinomycetota</taxon>
        <taxon>Actinomycetes</taxon>
        <taxon>Micrococcales</taxon>
        <taxon>Microbacteriaceae</taxon>
        <taxon>Aurantimicrobium</taxon>
    </lineage>
</organism>
<dbReference type="EMBL" id="CP023994">
    <property type="protein sequence ID" value="AWR20952.1"/>
    <property type="molecule type" value="Genomic_DNA"/>
</dbReference>
<dbReference type="PANTHER" id="PTHR33795">
    <property type="entry name" value="INSERTION ELEMENT IS150 PROTEIN INSJ"/>
    <property type="match status" value="1"/>
</dbReference>
<dbReference type="RefSeq" id="WP_110232849.1">
    <property type="nucleotide sequence ID" value="NZ_CP023994.1"/>
</dbReference>
<dbReference type="KEGG" id="aum:AURMO_01001"/>
<evidence type="ECO:0000313" key="4">
    <source>
        <dbReference type="Proteomes" id="UP000246894"/>
    </source>
</evidence>
<dbReference type="InterPro" id="IPR036388">
    <property type="entry name" value="WH-like_DNA-bd_sf"/>
</dbReference>